<dbReference type="PANTHER" id="PTHR23082:SF0">
    <property type="entry name" value="GENERAL TRANSCRIPTION FACTOR 3C POLYPEPTIDE 3"/>
    <property type="match status" value="1"/>
</dbReference>
<evidence type="ECO:0000313" key="3">
    <source>
        <dbReference type="Proteomes" id="UP000243423"/>
    </source>
</evidence>
<dbReference type="PANTHER" id="PTHR23082">
    <property type="entry name" value="TRANSCRIPTION INITIATION FACTOR IIIC TFIIIC , POLYPEPTIDE 3-RELATED"/>
    <property type="match status" value="1"/>
</dbReference>
<keyword evidence="2" id="KW-0542">Nucleomorph</keyword>
<dbReference type="GO" id="GO:0006383">
    <property type="term" value="P:transcription by RNA polymerase III"/>
    <property type="evidence" value="ECO:0007669"/>
    <property type="project" value="InterPro"/>
</dbReference>
<evidence type="ECO:0000256" key="1">
    <source>
        <dbReference type="SAM" id="Phobius"/>
    </source>
</evidence>
<organism evidence="2 3">
    <name type="scientific">Cryptomonas paramaecium</name>
    <dbReference type="NCBI Taxonomy" id="2898"/>
    <lineage>
        <taxon>Eukaryota</taxon>
        <taxon>Cryptophyceae</taxon>
        <taxon>Cryptomonadales</taxon>
        <taxon>Cryptomonadaceae</taxon>
        <taxon>Cryptomonas</taxon>
    </lineage>
</organism>
<protein>
    <submittedName>
        <fullName evidence="2">TATA binding protein of transcription factor IIIC</fullName>
    </submittedName>
</protein>
<reference evidence="2 3" key="1">
    <citation type="journal article" date="2011" name="Genome Biol. Evol.">
        <title>Complete nucleomorph genome sequence of the nonphotosynthetic alga Cryptomonas paramecium reveals a core nucleomorph gene set.</title>
        <authorList>
            <person name="Tanifuji G."/>
            <person name="Onodera N.T."/>
            <person name="Wheeler T.J."/>
            <person name="Dlutek M."/>
            <person name="Donaher N."/>
            <person name="Archibald J.M."/>
        </authorList>
    </citation>
    <scope>NUCLEOTIDE SEQUENCE [LARGE SCALE GENOMIC DNA]</scope>
    <source>
        <strain evidence="2 3">CCAP977/2A</strain>
    </source>
</reference>
<feature type="transmembrane region" description="Helical" evidence="1">
    <location>
        <begin position="310"/>
        <end position="336"/>
    </location>
</feature>
<gene>
    <name evidence="2" type="primary">tfIIIC</name>
    <name evidence="2" type="ORF">CPARA_1gp020</name>
</gene>
<proteinExistence type="predicted"/>
<sequence>MYMGISWIRYAYEHFKSILHNLDLVKLISNYYKFFYQNSKINYIIFRELLSLFLKINIKLKLWKKNQNIFVDFIRSRVPLFFKLKNNFIFGFSQLKKSIPVFNIYIKWFKNVKIMSHFDLFSLEKECIYDYLFLFETSYNTFIRSRKVKLKLYNKLIRDEKLSGNRISIILRMSKFIAQQWPRYPRPNLIAIQICKKILAKKLIFNSLIIHLTVKKDKILKLMKKQTNIRIQNLSILFNKAENFFEKKKSIGFLRLIFFPFIEFQLKNFYLDKTFSSRKNKIFSHTHTTRYIERSYNKSSLVFQSLTKKIFFYAFLTPAFFLSSKIKMLVMNFFYFRRSSNDTKLILLLLALRRKKYDLVYFYCRFLCLQKPAHLFFWYIFSKVGKKIKSINPKTLRFILRLLTKCPKSIPAIIFAANYCSIFKSHDYSLAELFQIYRWKKDSPYLFFLIFLQYLYKSLNRKNKNPEHSVVIGLCFFYNYTAIRSFSAETILKRLKKSIPLKMEIFFNKAIFYLFLKFKYLALVTLKRVLNQKNRNMTISKLNRFFNLNVIRNLETNSLFNIQLICMNKGNKLLPNNMVRIDQMKF</sequence>
<dbReference type="AlphaFoldDB" id="F2HH82"/>
<keyword evidence="1" id="KW-1133">Transmembrane helix</keyword>
<dbReference type="GO" id="GO:0000127">
    <property type="term" value="C:transcription factor TFIIIC complex"/>
    <property type="evidence" value="ECO:0007669"/>
    <property type="project" value="TreeGrafter"/>
</dbReference>
<name>F2HH82_9CRYP</name>
<keyword evidence="1" id="KW-0472">Membrane</keyword>
<accession>F2HH82</accession>
<dbReference type="Proteomes" id="UP000243423">
    <property type="component" value="Nucleomorph 1"/>
</dbReference>
<geneLocation type="nucleomorph" evidence="2"/>
<dbReference type="EMBL" id="CP002172">
    <property type="protein sequence ID" value="AEA38678.1"/>
    <property type="molecule type" value="Genomic_DNA"/>
</dbReference>
<evidence type="ECO:0000313" key="2">
    <source>
        <dbReference type="EMBL" id="AEA38678.1"/>
    </source>
</evidence>
<dbReference type="RefSeq" id="XP_003239576.1">
    <property type="nucleotide sequence ID" value="XM_003239528.1"/>
</dbReference>
<feature type="transmembrane region" description="Helical" evidence="1">
    <location>
        <begin position="357"/>
        <end position="381"/>
    </location>
</feature>
<dbReference type="InterPro" id="IPR039340">
    <property type="entry name" value="Tfc4/TFIIIC-102/Sfc4"/>
</dbReference>
<keyword evidence="1" id="KW-0812">Transmembrane</keyword>
<dbReference type="GeneID" id="10447076"/>